<dbReference type="AlphaFoldDB" id="S7PB63"/>
<evidence type="ECO:0000313" key="1">
    <source>
        <dbReference type="EMBL" id="EPQ04967.1"/>
    </source>
</evidence>
<evidence type="ECO:0000313" key="2">
    <source>
        <dbReference type="Proteomes" id="UP000052978"/>
    </source>
</evidence>
<sequence>MQSTPGDLHPMGCVLLWSLHLPPPSTPRVEAAVPSTRYFRFLRALHVAPCHRSSARIHLSPIETVASEANANLLSSATETQRCNASVLSCPRNESATDGLMCSWWYFRTIALTSLLFPVTIICGKCNKEQHSVSERPVELLCLGFPHF</sequence>
<gene>
    <name evidence="1" type="ORF">D623_10010233</name>
</gene>
<dbReference type="Proteomes" id="UP000052978">
    <property type="component" value="Unassembled WGS sequence"/>
</dbReference>
<keyword evidence="2" id="KW-1185">Reference proteome</keyword>
<reference evidence="1 2" key="1">
    <citation type="journal article" date="2013" name="Nat. Commun.">
        <title>Genome analysis reveals insights into physiology and longevity of the Brandt's bat Myotis brandtii.</title>
        <authorList>
            <person name="Seim I."/>
            <person name="Fang X."/>
            <person name="Xiong Z."/>
            <person name="Lobanov A.V."/>
            <person name="Huang Z."/>
            <person name="Ma S."/>
            <person name="Feng Y."/>
            <person name="Turanov A.A."/>
            <person name="Zhu Y."/>
            <person name="Lenz T.L."/>
            <person name="Gerashchenko M.V."/>
            <person name="Fan D."/>
            <person name="Hee Yim S."/>
            <person name="Yao X."/>
            <person name="Jordan D."/>
            <person name="Xiong Y."/>
            <person name="Ma Y."/>
            <person name="Lyapunov A.N."/>
            <person name="Chen G."/>
            <person name="Kulakova O.I."/>
            <person name="Sun Y."/>
            <person name="Lee S.G."/>
            <person name="Bronson R.T."/>
            <person name="Moskalev A.A."/>
            <person name="Sunyaev S.R."/>
            <person name="Zhang G."/>
            <person name="Krogh A."/>
            <person name="Wang J."/>
            <person name="Gladyshev V.N."/>
        </authorList>
    </citation>
    <scope>NUCLEOTIDE SEQUENCE [LARGE SCALE GENOMIC DNA]</scope>
</reference>
<dbReference type="EMBL" id="KE161699">
    <property type="protein sequence ID" value="EPQ04967.1"/>
    <property type="molecule type" value="Genomic_DNA"/>
</dbReference>
<protein>
    <submittedName>
        <fullName evidence="1">Uncharacterized protein</fullName>
    </submittedName>
</protein>
<organism evidence="1 2">
    <name type="scientific">Myotis brandtii</name>
    <name type="common">Brandt's bat</name>
    <dbReference type="NCBI Taxonomy" id="109478"/>
    <lineage>
        <taxon>Eukaryota</taxon>
        <taxon>Metazoa</taxon>
        <taxon>Chordata</taxon>
        <taxon>Craniata</taxon>
        <taxon>Vertebrata</taxon>
        <taxon>Euteleostomi</taxon>
        <taxon>Mammalia</taxon>
        <taxon>Eutheria</taxon>
        <taxon>Laurasiatheria</taxon>
        <taxon>Chiroptera</taxon>
        <taxon>Yangochiroptera</taxon>
        <taxon>Vespertilionidae</taxon>
        <taxon>Myotis</taxon>
    </lineage>
</organism>
<name>S7PB63_MYOBR</name>
<proteinExistence type="predicted"/>
<accession>S7PB63</accession>